<dbReference type="Proteomes" id="UP001497516">
    <property type="component" value="Chromosome 4"/>
</dbReference>
<evidence type="ECO:0000313" key="2">
    <source>
        <dbReference type="Proteomes" id="UP001497516"/>
    </source>
</evidence>
<evidence type="ECO:0000313" key="1">
    <source>
        <dbReference type="EMBL" id="CAL1381299.1"/>
    </source>
</evidence>
<gene>
    <name evidence="1" type="ORF">LTRI10_LOCUS22685</name>
</gene>
<dbReference type="AlphaFoldDB" id="A0AAV2E630"/>
<name>A0AAV2E630_9ROSI</name>
<proteinExistence type="predicted"/>
<dbReference type="EMBL" id="OZ034817">
    <property type="protein sequence ID" value="CAL1381299.1"/>
    <property type="molecule type" value="Genomic_DNA"/>
</dbReference>
<keyword evidence="2" id="KW-1185">Reference proteome</keyword>
<sequence length="79" mass="8883">MEGDTARERRDVSGCSGLVALLLDGCSAARERRRWIETRRLLGNAARRLLGCLAGRCSLRRCQLFFLFAKTRTPTKKGN</sequence>
<reference evidence="1 2" key="1">
    <citation type="submission" date="2024-04" db="EMBL/GenBank/DDBJ databases">
        <authorList>
            <person name="Fracassetti M."/>
        </authorList>
    </citation>
    <scope>NUCLEOTIDE SEQUENCE [LARGE SCALE GENOMIC DNA]</scope>
</reference>
<accession>A0AAV2E630</accession>
<protein>
    <submittedName>
        <fullName evidence="1">Uncharacterized protein</fullName>
    </submittedName>
</protein>
<organism evidence="1 2">
    <name type="scientific">Linum trigynum</name>
    <dbReference type="NCBI Taxonomy" id="586398"/>
    <lineage>
        <taxon>Eukaryota</taxon>
        <taxon>Viridiplantae</taxon>
        <taxon>Streptophyta</taxon>
        <taxon>Embryophyta</taxon>
        <taxon>Tracheophyta</taxon>
        <taxon>Spermatophyta</taxon>
        <taxon>Magnoliopsida</taxon>
        <taxon>eudicotyledons</taxon>
        <taxon>Gunneridae</taxon>
        <taxon>Pentapetalae</taxon>
        <taxon>rosids</taxon>
        <taxon>fabids</taxon>
        <taxon>Malpighiales</taxon>
        <taxon>Linaceae</taxon>
        <taxon>Linum</taxon>
    </lineage>
</organism>